<name>A0AAP0JSD2_9MAGN</name>
<dbReference type="InterPro" id="IPR020966">
    <property type="entry name" value="ALMT"/>
</dbReference>
<dbReference type="Pfam" id="PF11744">
    <property type="entry name" value="ALMT"/>
    <property type="match status" value="1"/>
</dbReference>
<dbReference type="Pfam" id="PF03017">
    <property type="entry name" value="Transposase_23"/>
    <property type="match status" value="1"/>
</dbReference>
<evidence type="ECO:0000256" key="1">
    <source>
        <dbReference type="ARBA" id="ARBA00004141"/>
    </source>
</evidence>
<dbReference type="EMBL" id="JBBNAE010000003">
    <property type="protein sequence ID" value="KAK9138077.1"/>
    <property type="molecule type" value="Genomic_DNA"/>
</dbReference>
<dbReference type="Pfam" id="PF00485">
    <property type="entry name" value="PRK"/>
    <property type="match status" value="1"/>
</dbReference>
<dbReference type="GO" id="GO:0005524">
    <property type="term" value="F:ATP binding"/>
    <property type="evidence" value="ECO:0007669"/>
    <property type="project" value="InterPro"/>
</dbReference>
<dbReference type="Pfam" id="PF03004">
    <property type="entry name" value="Transposase_24"/>
    <property type="match status" value="1"/>
</dbReference>
<evidence type="ECO:0000313" key="7">
    <source>
        <dbReference type="Proteomes" id="UP001417504"/>
    </source>
</evidence>
<gene>
    <name evidence="6" type="ORF">Sjap_008671</name>
</gene>
<keyword evidence="7" id="KW-1185">Reference proteome</keyword>
<dbReference type="PANTHER" id="PTHR33018">
    <property type="entry name" value="OS10G0338966 PROTEIN-RELATED"/>
    <property type="match status" value="1"/>
</dbReference>
<evidence type="ECO:0000259" key="5">
    <source>
        <dbReference type="PROSITE" id="PS50173"/>
    </source>
</evidence>
<dbReference type="Gene3D" id="3.30.70.270">
    <property type="match status" value="1"/>
</dbReference>
<comment type="caution">
    <text evidence="6">The sequence shown here is derived from an EMBL/GenBank/DDBJ whole genome shotgun (WGS) entry which is preliminary data.</text>
</comment>
<dbReference type="Pfam" id="PF00817">
    <property type="entry name" value="IMS"/>
    <property type="match status" value="1"/>
</dbReference>
<dbReference type="InterPro" id="IPR006083">
    <property type="entry name" value="PRK/URK"/>
</dbReference>
<dbReference type="InterPro" id="IPR001126">
    <property type="entry name" value="UmuC"/>
</dbReference>
<feature type="domain" description="UmuC" evidence="5">
    <location>
        <begin position="341"/>
        <end position="417"/>
    </location>
</feature>
<dbReference type="GO" id="GO:0016301">
    <property type="term" value="F:kinase activity"/>
    <property type="evidence" value="ECO:0007669"/>
    <property type="project" value="InterPro"/>
</dbReference>
<evidence type="ECO:0000313" key="6">
    <source>
        <dbReference type="EMBL" id="KAK9138077.1"/>
    </source>
</evidence>
<evidence type="ECO:0000256" key="2">
    <source>
        <dbReference type="ARBA" id="ARBA00022692"/>
    </source>
</evidence>
<dbReference type="InterPro" id="IPR043502">
    <property type="entry name" value="DNA/RNA_pol_sf"/>
</dbReference>
<dbReference type="Gene3D" id="3.40.50.300">
    <property type="entry name" value="P-loop containing nucleotide triphosphate hydrolases"/>
    <property type="match status" value="1"/>
</dbReference>
<keyword evidence="4" id="KW-0472">Membrane</keyword>
<proteinExistence type="predicted"/>
<accession>A0AAP0JSD2</accession>
<evidence type="ECO:0000256" key="4">
    <source>
        <dbReference type="ARBA" id="ARBA00023136"/>
    </source>
</evidence>
<evidence type="ECO:0000256" key="3">
    <source>
        <dbReference type="ARBA" id="ARBA00022989"/>
    </source>
</evidence>
<dbReference type="InterPro" id="IPR043128">
    <property type="entry name" value="Rev_trsase/Diguanyl_cyclase"/>
</dbReference>
<dbReference type="PANTHER" id="PTHR33018:SF34">
    <property type="entry name" value="OS02G0472350 PROTEIN"/>
    <property type="match status" value="1"/>
</dbReference>
<organism evidence="6 7">
    <name type="scientific">Stephania japonica</name>
    <dbReference type="NCBI Taxonomy" id="461633"/>
    <lineage>
        <taxon>Eukaryota</taxon>
        <taxon>Viridiplantae</taxon>
        <taxon>Streptophyta</taxon>
        <taxon>Embryophyta</taxon>
        <taxon>Tracheophyta</taxon>
        <taxon>Spermatophyta</taxon>
        <taxon>Magnoliopsida</taxon>
        <taxon>Ranunculales</taxon>
        <taxon>Menispermaceae</taxon>
        <taxon>Menispermoideae</taxon>
        <taxon>Cissampelideae</taxon>
        <taxon>Stephania</taxon>
    </lineage>
</organism>
<dbReference type="PROSITE" id="PS50173">
    <property type="entry name" value="UMUC"/>
    <property type="match status" value="1"/>
</dbReference>
<protein>
    <recommendedName>
        <fullName evidence="5">UmuC domain-containing protein</fullName>
    </recommendedName>
</protein>
<dbReference type="AlphaFoldDB" id="A0AAP0JSD2"/>
<comment type="subcellular location">
    <subcellularLocation>
        <location evidence="1">Membrane</location>
        <topology evidence="1">Multi-pass membrane protein</topology>
    </subcellularLocation>
</comment>
<keyword evidence="3" id="KW-1133">Transmembrane helix</keyword>
<sequence length="601" mass="68530">MVPITLSDWRQLRGDNKKRIWKFIEERFIIPNKASHEKHILQRIGRLFGAWKSRLTKELENGNDEKPATIDEKLWKEFKKQRRSSNFRDKAIKLRKSEQSKRFSIRQVEKDMLALNMRWQVEEKEGASVSIAEVWIRGHSDKKGKPHNAEIAEIVDKINTCNQSQCSESTAQSINNDPISQVFGTEHQGRVRGLGFGVTPTGVGATTQNNAIIKELMGLREKYEDLSSYVYNQYKQGQQGGDGHTCTCQPQNGNSSNKCGMKCKLIDWVVGTHIVAEGEIAIDDPLHVVEGAPIGVGSYMVWVQTAIDHNALIWRTQANMRTIEQALGETIPWPKQHVKPDFKKYTHYSDLTRKVFLKYDPYFVSSGLDEAYLDITEVCKERAINSVEIAKKLKKCVYRETGLTCSAGVAPNRLLAKHIDADVSLARRIRRDTLERGRDVNSVLEQAMLLYAKFVKPAFDDFVFPSKKYADVIIPRGGDNHVAIDLIVQHIRTKLGLHDLCKIYPNVNVIQSTFQLIYEKLLKDISERHVLLLDPVLATGFGDEFFESKENDQKSDEIVSKDDNSFLQRYKSVLNSKTSEESFANFASWEPSHGGFKFRHP</sequence>
<dbReference type="InterPro" id="IPR004252">
    <property type="entry name" value="Probable_transposase_24"/>
</dbReference>
<dbReference type="SUPFAM" id="SSF56672">
    <property type="entry name" value="DNA/RNA polymerases"/>
    <property type="match status" value="1"/>
</dbReference>
<dbReference type="InterPro" id="IPR027417">
    <property type="entry name" value="P-loop_NTPase"/>
</dbReference>
<dbReference type="SUPFAM" id="SSF53271">
    <property type="entry name" value="PRTase-like"/>
    <property type="match status" value="1"/>
</dbReference>
<dbReference type="GO" id="GO:0006281">
    <property type="term" value="P:DNA repair"/>
    <property type="evidence" value="ECO:0007669"/>
    <property type="project" value="InterPro"/>
</dbReference>
<dbReference type="GO" id="GO:0016020">
    <property type="term" value="C:membrane"/>
    <property type="evidence" value="ECO:0007669"/>
    <property type="project" value="UniProtKB-SubCell"/>
</dbReference>
<dbReference type="Proteomes" id="UP001417504">
    <property type="component" value="Unassembled WGS sequence"/>
</dbReference>
<reference evidence="6 7" key="1">
    <citation type="submission" date="2024-01" db="EMBL/GenBank/DDBJ databases">
        <title>Genome assemblies of Stephania.</title>
        <authorList>
            <person name="Yang L."/>
        </authorList>
    </citation>
    <scope>NUCLEOTIDE SEQUENCE [LARGE SCALE GENOMIC DNA]</scope>
    <source>
        <strain evidence="6">QJT</strain>
        <tissue evidence="6">Leaf</tissue>
    </source>
</reference>
<dbReference type="SUPFAM" id="SSF52540">
    <property type="entry name" value="P-loop containing nucleoside triphosphate hydrolases"/>
    <property type="match status" value="1"/>
</dbReference>
<dbReference type="GO" id="GO:0015743">
    <property type="term" value="P:malate transport"/>
    <property type="evidence" value="ECO:0007669"/>
    <property type="project" value="InterPro"/>
</dbReference>
<dbReference type="InterPro" id="IPR029057">
    <property type="entry name" value="PRTase-like"/>
</dbReference>
<dbReference type="InterPro" id="IPR004264">
    <property type="entry name" value="Transposase_23"/>
</dbReference>
<keyword evidence="2" id="KW-0812">Transmembrane</keyword>